<evidence type="ECO:0000256" key="5">
    <source>
        <dbReference type="SAM" id="Phobius"/>
    </source>
</evidence>
<dbReference type="Gene3D" id="1.10.840.10">
    <property type="entry name" value="Ras guanine-nucleotide exchange factors catalytic domain"/>
    <property type="match status" value="1"/>
</dbReference>
<dbReference type="EMBL" id="OW240917">
    <property type="protein sequence ID" value="CAH2303060.1"/>
    <property type="molecule type" value="Genomic_DNA"/>
</dbReference>
<evidence type="ECO:0000256" key="4">
    <source>
        <dbReference type="SAM" id="MobiDB-lite"/>
    </source>
</evidence>
<gene>
    <name evidence="8" type="ORF">PECUL_23A039350</name>
</gene>
<dbReference type="PROSITE" id="PS50001">
    <property type="entry name" value="SH2"/>
    <property type="match status" value="1"/>
</dbReference>
<proteinExistence type="predicted"/>
<keyword evidence="9" id="KW-1185">Reference proteome</keyword>
<dbReference type="Pfam" id="PF00617">
    <property type="entry name" value="RasGEF"/>
    <property type="match status" value="1"/>
</dbReference>
<organism evidence="8 9">
    <name type="scientific">Pelobates cultripes</name>
    <name type="common">Western spadefoot toad</name>
    <dbReference type="NCBI Taxonomy" id="61616"/>
    <lineage>
        <taxon>Eukaryota</taxon>
        <taxon>Metazoa</taxon>
        <taxon>Chordata</taxon>
        <taxon>Craniata</taxon>
        <taxon>Vertebrata</taxon>
        <taxon>Euteleostomi</taxon>
        <taxon>Amphibia</taxon>
        <taxon>Batrachia</taxon>
        <taxon>Anura</taxon>
        <taxon>Pelobatoidea</taxon>
        <taxon>Pelobatidae</taxon>
        <taxon>Pelobates</taxon>
    </lineage>
</organism>
<keyword evidence="2" id="KW-0344">Guanine-nucleotide releasing factor</keyword>
<dbReference type="GO" id="GO:0001784">
    <property type="term" value="F:phosphotyrosine residue binding"/>
    <property type="evidence" value="ECO:0007669"/>
    <property type="project" value="InterPro"/>
</dbReference>
<dbReference type="InterPro" id="IPR001895">
    <property type="entry name" value="RASGEF_cat_dom"/>
</dbReference>
<accession>A0AAD1SL27</accession>
<feature type="region of interest" description="Disordered" evidence="4">
    <location>
        <begin position="398"/>
        <end position="474"/>
    </location>
</feature>
<dbReference type="PROSITE" id="PS50009">
    <property type="entry name" value="RASGEF_CAT"/>
    <property type="match status" value="1"/>
</dbReference>
<evidence type="ECO:0000313" key="9">
    <source>
        <dbReference type="Proteomes" id="UP001295444"/>
    </source>
</evidence>
<dbReference type="InterPro" id="IPR000980">
    <property type="entry name" value="SH2"/>
</dbReference>
<feature type="region of interest" description="Disordered" evidence="4">
    <location>
        <begin position="319"/>
        <end position="349"/>
    </location>
</feature>
<evidence type="ECO:0000256" key="1">
    <source>
        <dbReference type="ARBA" id="ARBA00022999"/>
    </source>
</evidence>
<keyword evidence="5" id="KW-0812">Transmembrane</keyword>
<dbReference type="InterPro" id="IPR023578">
    <property type="entry name" value="Ras_GEF_dom_sf"/>
</dbReference>
<dbReference type="PRINTS" id="PR00401">
    <property type="entry name" value="SH2DOMAIN"/>
</dbReference>
<dbReference type="InterPro" id="IPR051853">
    <property type="entry name" value="SH2-Ras-GEF_adapter"/>
</dbReference>
<feature type="compositionally biased region" description="Low complexity" evidence="4">
    <location>
        <begin position="83"/>
        <end position="93"/>
    </location>
</feature>
<dbReference type="Gene3D" id="3.30.505.10">
    <property type="entry name" value="SH2 domain"/>
    <property type="match status" value="1"/>
</dbReference>
<dbReference type="Proteomes" id="UP001295444">
    <property type="component" value="Chromosome 06"/>
</dbReference>
<dbReference type="SMART" id="SM00147">
    <property type="entry name" value="RasGEF"/>
    <property type="match status" value="1"/>
</dbReference>
<keyword evidence="1 3" id="KW-0727">SH2 domain</keyword>
<evidence type="ECO:0000313" key="8">
    <source>
        <dbReference type="EMBL" id="CAH2303060.1"/>
    </source>
</evidence>
<feature type="region of interest" description="Disordered" evidence="4">
    <location>
        <begin position="73"/>
        <end position="93"/>
    </location>
</feature>
<keyword evidence="5" id="KW-0472">Membrane</keyword>
<dbReference type="InterPro" id="IPR036964">
    <property type="entry name" value="RASGEF_cat_dom_sf"/>
</dbReference>
<feature type="compositionally biased region" description="Low complexity" evidence="4">
    <location>
        <begin position="419"/>
        <end position="465"/>
    </location>
</feature>
<dbReference type="PANTHER" id="PTHR14247:SF11">
    <property type="entry name" value="SH2 DOMAIN-CONTAINING PROTEIN 3A"/>
    <property type="match status" value="1"/>
</dbReference>
<dbReference type="Pfam" id="PF00017">
    <property type="entry name" value="SH2"/>
    <property type="match status" value="1"/>
</dbReference>
<feature type="domain" description="SH2" evidence="6">
    <location>
        <begin position="117"/>
        <end position="216"/>
    </location>
</feature>
<feature type="domain" description="Ras-GEF" evidence="7">
    <location>
        <begin position="518"/>
        <end position="780"/>
    </location>
</feature>
<sequence>MSKHSTSTQKALQTPPLSIDLFERPKVQMAIFYLLTFIKIAVFRTAAYVAFSLLTVLINLRIDCHNQLYGHQEPVSCPPPQPKQSQDSDMLSPSETLKKELEEELKLSSEDLRSHAWYHGPLPRQEAERLLHEDGDFLIRDSLSSLGDYVLSCACSGQVLHFKIIAVTLRPKRGHTRTLYQLEQDQFDNIPALVRSYVGDKKMVSVSSRAVIVCPVNRTLPLRAIQERHNIQTVNKDRRKNLRLTDSNLLRNKDRFGSQPGNLDILKERPLQSAQSDSNLFSTVTGEVSVTTQEQSPAPLSPMFRTGSDPVLRAKAVPAQTLDLDGNSALRGSDSQLHSKAPPKPIRAPSILLPETTEATDTYCELVPRAPVNHRKYVDTLKVEERWRTRARATETTFGFLDGDSPMDICQTQVDNSRPSHSSTTVSPSSKPVSPSSTTVSPSSTTVSPSSTTVSPSSTTVSPSSNTHDEEGGFVRPQIQNTSSYQPQQFQSLLLSPENKPLEPIALRKLKEIVSHQDCRECALHILQEDCQAIRILGVSPEQQRIMGVQSGLELITLPYGQQFRRDLLERHHLLCLGVAVDILGCTGAVTERAHTLHRIIQLATELRDVAGDLFAFSAVMKALTLPQVTRLEQTWQMLRQTHTESAISFQKQLKPSLRDLDEGRNLPPANHIVVPHILPVLKAMEGEEDWGGPVEESCGRLLCLLQAARSFAANADLHKNNAEMKLKGFQPHPELREAFQTEFSLRLFWGNKGANVDQSERYKKFDKILSVLSNKLEPDSDNRKSLSAMYGAIH</sequence>
<dbReference type="CDD" id="cd10337">
    <property type="entry name" value="SH2_BCAR3"/>
    <property type="match status" value="1"/>
</dbReference>
<dbReference type="AlphaFoldDB" id="A0AAD1SL27"/>
<dbReference type="SUPFAM" id="SSF48366">
    <property type="entry name" value="Ras GEF"/>
    <property type="match status" value="1"/>
</dbReference>
<dbReference type="SUPFAM" id="SSF55550">
    <property type="entry name" value="SH2 domain"/>
    <property type="match status" value="1"/>
</dbReference>
<evidence type="ECO:0000259" key="7">
    <source>
        <dbReference type="PROSITE" id="PS50009"/>
    </source>
</evidence>
<dbReference type="GO" id="GO:0005085">
    <property type="term" value="F:guanyl-nucleotide exchange factor activity"/>
    <property type="evidence" value="ECO:0007669"/>
    <property type="project" value="UniProtKB-KW"/>
</dbReference>
<evidence type="ECO:0000259" key="6">
    <source>
        <dbReference type="PROSITE" id="PS50001"/>
    </source>
</evidence>
<name>A0AAD1SL27_PELCU</name>
<feature type="transmembrane region" description="Helical" evidence="5">
    <location>
        <begin position="31"/>
        <end position="58"/>
    </location>
</feature>
<evidence type="ECO:0000256" key="2">
    <source>
        <dbReference type="PROSITE-ProRule" id="PRU00168"/>
    </source>
</evidence>
<evidence type="ECO:0000256" key="3">
    <source>
        <dbReference type="PROSITE-ProRule" id="PRU00191"/>
    </source>
</evidence>
<dbReference type="InterPro" id="IPR044102">
    <property type="entry name" value="SH2_SHEP1/BCAR3/NSP1"/>
</dbReference>
<keyword evidence="5" id="KW-1133">Transmembrane helix</keyword>
<dbReference type="GO" id="GO:0007264">
    <property type="term" value="P:small GTPase-mediated signal transduction"/>
    <property type="evidence" value="ECO:0007669"/>
    <property type="project" value="InterPro"/>
</dbReference>
<reference evidence="8" key="1">
    <citation type="submission" date="2022-03" db="EMBL/GenBank/DDBJ databases">
        <authorList>
            <person name="Alioto T."/>
            <person name="Alioto T."/>
            <person name="Gomez Garrido J."/>
        </authorList>
    </citation>
    <scope>NUCLEOTIDE SEQUENCE</scope>
</reference>
<dbReference type="FunFam" id="3.30.505.10:FF:000013">
    <property type="entry name" value="SH2 domain-containing protein 3C isoform X1"/>
    <property type="match status" value="1"/>
</dbReference>
<dbReference type="SMART" id="SM00252">
    <property type="entry name" value="SH2"/>
    <property type="match status" value="1"/>
</dbReference>
<protein>
    <submittedName>
        <fullName evidence="8">Breast cancer anti-estrogen resistance 3, partial</fullName>
    </submittedName>
</protein>
<dbReference type="PANTHER" id="PTHR14247">
    <property type="entry name" value="BREAST CANCER ANTI-ESTROGEN RESISTANCE PROTEIN 3 HOMOLOG-LIKE PROTEIN"/>
    <property type="match status" value="1"/>
</dbReference>
<dbReference type="InterPro" id="IPR036860">
    <property type="entry name" value="SH2_dom_sf"/>
</dbReference>